<dbReference type="SUPFAM" id="SSF53807">
    <property type="entry name" value="Helical backbone' metal receptor"/>
    <property type="match status" value="1"/>
</dbReference>
<gene>
    <name evidence="2" type="ORF">NTA49_04350</name>
</gene>
<reference evidence="2" key="1">
    <citation type="submission" date="2022-07" db="EMBL/GenBank/DDBJ databases">
        <title>Pseudosulfitobacter sp. strain AP-MA-4, whole genome sequence.</title>
        <authorList>
            <person name="Jiang Y."/>
        </authorList>
    </citation>
    <scope>NUCLEOTIDE SEQUENCE</scope>
    <source>
        <strain evidence="2">AP-MA-4</strain>
    </source>
</reference>
<dbReference type="Gene3D" id="3.40.50.1980">
    <property type="entry name" value="Nitrogenase molybdenum iron protein domain"/>
    <property type="match status" value="2"/>
</dbReference>
<feature type="domain" description="Fe/B12 periplasmic-binding" evidence="1">
    <location>
        <begin position="7"/>
        <end position="259"/>
    </location>
</feature>
<proteinExistence type="predicted"/>
<dbReference type="InterPro" id="IPR051030">
    <property type="entry name" value="Vitamin_B12-ABC_binding"/>
</dbReference>
<dbReference type="InterPro" id="IPR002491">
    <property type="entry name" value="ABC_transptr_periplasmic_BD"/>
</dbReference>
<evidence type="ECO:0000313" key="3">
    <source>
        <dbReference type="Proteomes" id="UP001165396"/>
    </source>
</evidence>
<protein>
    <submittedName>
        <fullName evidence="2">Cobalamin-binding protein</fullName>
    </submittedName>
</protein>
<dbReference type="CDD" id="cd01144">
    <property type="entry name" value="BtuF"/>
    <property type="match status" value="1"/>
</dbReference>
<dbReference type="EMBL" id="JANKJG010000002">
    <property type="protein sequence ID" value="MCR8825759.1"/>
    <property type="molecule type" value="Genomic_DNA"/>
</dbReference>
<comment type="caution">
    <text evidence="2">The sequence shown here is derived from an EMBL/GenBank/DDBJ whole genome shotgun (WGS) entry which is preliminary data.</text>
</comment>
<sequence>MAFPYQRIVCLTEETVETLYLLGQSDRIVGVTGYAVRPSQVRREKPRVGAFTSADVPKILELQPDLVLTFSDLQADIAADLIRAGIAVHGFNQRSVAGILDMIRTLGALTGCAAEADALADGYARRIESIRTTQRPSRPRVYFEEWDDPPISGIRWASELIEIAGGADVFAHLQAEQGARARILDPQQVIEAAPDIIIASWCGKKVRPERIAARPGWEVIPAVANGRITEIKSPLILQPGPAALTEGLDAILTALWGEKP</sequence>
<organism evidence="2 3">
    <name type="scientific">Pseudosulfitobacter koreensis</name>
    <dbReference type="NCBI Taxonomy" id="2968472"/>
    <lineage>
        <taxon>Bacteria</taxon>
        <taxon>Pseudomonadati</taxon>
        <taxon>Pseudomonadota</taxon>
        <taxon>Alphaproteobacteria</taxon>
        <taxon>Rhodobacterales</taxon>
        <taxon>Roseobacteraceae</taxon>
        <taxon>Pseudosulfitobacter</taxon>
    </lineage>
</organism>
<dbReference type="PANTHER" id="PTHR42860">
    <property type="entry name" value="VITAMIN B12-BINDING PROTEIN"/>
    <property type="match status" value="1"/>
</dbReference>
<dbReference type="RefSeq" id="WP_258293433.1">
    <property type="nucleotide sequence ID" value="NZ_JANKJG010000002.1"/>
</dbReference>
<accession>A0ABT1YY05</accession>
<dbReference type="PANTHER" id="PTHR42860:SF2">
    <property type="entry name" value="BLL4160 PROTEIN"/>
    <property type="match status" value="1"/>
</dbReference>
<evidence type="ECO:0000259" key="1">
    <source>
        <dbReference type="PROSITE" id="PS50983"/>
    </source>
</evidence>
<dbReference type="Pfam" id="PF01497">
    <property type="entry name" value="Peripla_BP_2"/>
    <property type="match status" value="1"/>
</dbReference>
<name>A0ABT1YY05_9RHOB</name>
<evidence type="ECO:0000313" key="2">
    <source>
        <dbReference type="EMBL" id="MCR8825759.1"/>
    </source>
</evidence>
<dbReference type="PROSITE" id="PS50983">
    <property type="entry name" value="FE_B12_PBP"/>
    <property type="match status" value="1"/>
</dbReference>
<keyword evidence="3" id="KW-1185">Reference proteome</keyword>
<dbReference type="Proteomes" id="UP001165396">
    <property type="component" value="Unassembled WGS sequence"/>
</dbReference>